<reference evidence="3 4" key="1">
    <citation type="submission" date="2016-10" db="EMBL/GenBank/DDBJ databases">
        <authorList>
            <person name="de Groot N.N."/>
        </authorList>
    </citation>
    <scope>NUCLEOTIDE SEQUENCE [LARGE SCALE GENOMIC DNA]</scope>
    <source>
        <strain evidence="3 4">DSM 2179</strain>
    </source>
</reference>
<dbReference type="GO" id="GO:0009401">
    <property type="term" value="P:phosphoenolpyruvate-dependent sugar phosphotransferase system"/>
    <property type="evidence" value="ECO:0007669"/>
    <property type="project" value="InterPro"/>
</dbReference>
<sequence>MINKFRIYAVCGSGVATSTLLANRLKTGLEKEGIVSFVIMECSIRDLERFVQNSRPDFIIYTTPLDALDLKDIKIFSGLPILMNKDTALLYKEIASYLKTRESRFILK</sequence>
<evidence type="ECO:0000256" key="1">
    <source>
        <dbReference type="ARBA" id="ARBA00022679"/>
    </source>
</evidence>
<dbReference type="InterPro" id="IPR036095">
    <property type="entry name" value="PTS_EIIB-like_sf"/>
</dbReference>
<proteinExistence type="predicted"/>
<feature type="domain" description="PTS EIIB type-2" evidence="2">
    <location>
        <begin position="5"/>
        <end position="102"/>
    </location>
</feature>
<dbReference type="STRING" id="84035.SAMN05660742_12731"/>
<dbReference type="GO" id="GO:0008982">
    <property type="term" value="F:protein-N(PI)-phosphohistidine-sugar phosphotransferase activity"/>
    <property type="evidence" value="ECO:0007669"/>
    <property type="project" value="InterPro"/>
</dbReference>
<dbReference type="AlphaFoldDB" id="A0A1H7D171"/>
<dbReference type="InterPro" id="IPR013011">
    <property type="entry name" value="PTS_EIIB_2"/>
</dbReference>
<evidence type="ECO:0000313" key="3">
    <source>
        <dbReference type="EMBL" id="SEJ94547.1"/>
    </source>
</evidence>
<keyword evidence="1" id="KW-0808">Transferase</keyword>
<name>A0A1H7D171_9FIRM</name>
<accession>A0A1H7D171</accession>
<dbReference type="Pfam" id="PF02302">
    <property type="entry name" value="PTS_IIB"/>
    <property type="match status" value="1"/>
</dbReference>
<evidence type="ECO:0000313" key="4">
    <source>
        <dbReference type="Proteomes" id="UP000199662"/>
    </source>
</evidence>
<dbReference type="RefSeq" id="WP_091835553.1">
    <property type="nucleotide sequence ID" value="NZ_FNZK01000027.1"/>
</dbReference>
<dbReference type="PROSITE" id="PS51099">
    <property type="entry name" value="PTS_EIIB_TYPE_2"/>
    <property type="match status" value="1"/>
</dbReference>
<evidence type="ECO:0000259" key="2">
    <source>
        <dbReference type="PROSITE" id="PS51099"/>
    </source>
</evidence>
<dbReference type="EMBL" id="FNZK01000027">
    <property type="protein sequence ID" value="SEJ94547.1"/>
    <property type="molecule type" value="Genomic_DNA"/>
</dbReference>
<organism evidence="3 4">
    <name type="scientific">Propionispira arboris</name>
    <dbReference type="NCBI Taxonomy" id="84035"/>
    <lineage>
        <taxon>Bacteria</taxon>
        <taxon>Bacillati</taxon>
        <taxon>Bacillota</taxon>
        <taxon>Negativicutes</taxon>
        <taxon>Selenomonadales</taxon>
        <taxon>Selenomonadaceae</taxon>
        <taxon>Propionispira</taxon>
    </lineage>
</organism>
<keyword evidence="4" id="KW-1185">Reference proteome</keyword>
<dbReference type="Proteomes" id="UP000199662">
    <property type="component" value="Unassembled WGS sequence"/>
</dbReference>
<protein>
    <submittedName>
        <fullName evidence="3">PTS system, galactitol-specific IIB component</fullName>
    </submittedName>
</protein>
<dbReference type="Gene3D" id="3.40.50.2300">
    <property type="match status" value="1"/>
</dbReference>
<dbReference type="InterPro" id="IPR003501">
    <property type="entry name" value="PTS_EIIB_2/3"/>
</dbReference>
<gene>
    <name evidence="3" type="ORF">SAMN05660742_12731</name>
</gene>
<dbReference type="SUPFAM" id="SSF52794">
    <property type="entry name" value="PTS system IIB component-like"/>
    <property type="match status" value="1"/>
</dbReference>